<sequence>MNPFKIIEDLINEHGSATIRGERLLLLKDELTIVEKERADLYKKCSDLEKEVIELRDKLAKASIPPEFTEYQGALFKRDAAGSYSPIAYCPECKRPLFNTEPKIFPYSCSTRGCGYNVNIHEDLQSIANKLTDGKR</sequence>
<gene>
    <name evidence="2" type="ORF">GMPD_00400</name>
    <name evidence="3" type="ORF">M1B72_00745</name>
</gene>
<dbReference type="AlphaFoldDB" id="A0A6V8MQ41"/>
<evidence type="ECO:0000313" key="4">
    <source>
        <dbReference type="Proteomes" id="UP000568888"/>
    </source>
</evidence>
<evidence type="ECO:0000256" key="1">
    <source>
        <dbReference type="SAM" id="Coils"/>
    </source>
</evidence>
<dbReference type="Proteomes" id="UP000568888">
    <property type="component" value="Unassembled WGS sequence"/>
</dbReference>
<proteinExistence type="predicted"/>
<keyword evidence="5" id="KW-1185">Reference proteome</keyword>
<reference evidence="4" key="1">
    <citation type="submission" date="2020-06" db="EMBL/GenBank/DDBJ databases">
        <title>Draft genomic sequecing of Geomonas sp. Red736.</title>
        <authorList>
            <person name="Itoh H."/>
            <person name="Xu Z.X."/>
            <person name="Ushijima N."/>
            <person name="Masuda Y."/>
            <person name="Shiratori Y."/>
            <person name="Senoo K."/>
        </authorList>
    </citation>
    <scope>NUCLEOTIDE SEQUENCE [LARGE SCALE GENOMIC DNA]</scope>
    <source>
        <strain evidence="4">Red736</strain>
    </source>
</reference>
<evidence type="ECO:0000313" key="3">
    <source>
        <dbReference type="EMBL" id="UPU36261.1"/>
    </source>
</evidence>
<evidence type="ECO:0000313" key="2">
    <source>
        <dbReference type="EMBL" id="GFO62121.1"/>
    </source>
</evidence>
<reference evidence="3" key="3">
    <citation type="submission" date="2022-04" db="EMBL/GenBank/DDBJ databases">
        <authorList>
            <person name="Liu G."/>
        </authorList>
    </citation>
    <scope>NUCLEOTIDE SEQUENCE</scope>
    <source>
        <strain evidence="3">RG22</strain>
    </source>
</reference>
<keyword evidence="1" id="KW-0175">Coiled coil</keyword>
<protein>
    <submittedName>
        <fullName evidence="2">Uncharacterized protein</fullName>
    </submittedName>
</protein>
<reference evidence="2" key="2">
    <citation type="journal article" date="2021" name="Int. J. Syst. Evol. Microbiol.">
        <title>Geomonas silvestris sp. nov., Geomonas paludis sp. nov. and Geomonas limicola sp. nov., isolated from terrestrial environments, and emended description of the genus Geomonas.</title>
        <authorList>
            <person name="Itoh H."/>
            <person name="Xu Z."/>
            <person name="Masuda Y."/>
            <person name="Ushijima N."/>
            <person name="Hayakawa C."/>
            <person name="Shiratori Y."/>
            <person name="Senoo K."/>
        </authorList>
    </citation>
    <scope>NUCLEOTIDE SEQUENCE</scope>
    <source>
        <strain evidence="2">Red736</strain>
    </source>
</reference>
<dbReference type="EMBL" id="BLXY01000001">
    <property type="protein sequence ID" value="GFO62121.1"/>
    <property type="molecule type" value="Genomic_DNA"/>
</dbReference>
<dbReference type="RefSeq" id="WP_183343879.1">
    <property type="nucleotide sequence ID" value="NZ_BLXY01000001.1"/>
</dbReference>
<name>A0A6V8MQ41_9BACT</name>
<organism evidence="2 4">
    <name type="scientific">Geomonas paludis</name>
    <dbReference type="NCBI Taxonomy" id="2740185"/>
    <lineage>
        <taxon>Bacteria</taxon>
        <taxon>Pseudomonadati</taxon>
        <taxon>Thermodesulfobacteriota</taxon>
        <taxon>Desulfuromonadia</taxon>
        <taxon>Geobacterales</taxon>
        <taxon>Geobacteraceae</taxon>
        <taxon>Geomonas</taxon>
    </lineage>
</organism>
<feature type="coiled-coil region" evidence="1">
    <location>
        <begin position="31"/>
        <end position="58"/>
    </location>
</feature>
<dbReference type="EMBL" id="CP096574">
    <property type="protein sequence ID" value="UPU36261.1"/>
    <property type="molecule type" value="Genomic_DNA"/>
</dbReference>
<dbReference type="Proteomes" id="UP000831485">
    <property type="component" value="Chromosome"/>
</dbReference>
<accession>A0A6V8MQ41</accession>
<evidence type="ECO:0000313" key="5">
    <source>
        <dbReference type="Proteomes" id="UP000831485"/>
    </source>
</evidence>